<keyword evidence="3" id="KW-0479">Metal-binding</keyword>
<feature type="domain" description="Nudix hydrolase" evidence="6">
    <location>
        <begin position="181"/>
        <end position="326"/>
    </location>
</feature>
<dbReference type="PRINTS" id="PR01402">
    <property type="entry name" value="MUTATORMUTX"/>
</dbReference>
<comment type="similarity">
    <text evidence="2">Belongs to the Nudix hydrolase family.</text>
</comment>
<reference evidence="7 8" key="1">
    <citation type="submission" date="2019-03" db="EMBL/GenBank/DDBJ databases">
        <title>Genomic Encyclopedia of Type Strains, Phase IV (KMG-IV): sequencing the most valuable type-strain genomes for metagenomic binning, comparative biology and taxonomic classification.</title>
        <authorList>
            <person name="Goeker M."/>
        </authorList>
    </citation>
    <scope>NUCLEOTIDE SEQUENCE [LARGE SCALE GENOMIC DNA]</scope>
    <source>
        <strain evidence="7 8">DSM 100556</strain>
    </source>
</reference>
<name>A0A4V2QBZ7_9FIRM</name>
<dbReference type="GO" id="GO:0008413">
    <property type="term" value="F:8-oxo-7,8-dihydroguanosine triphosphate pyrophosphatase activity"/>
    <property type="evidence" value="ECO:0007669"/>
    <property type="project" value="InterPro"/>
</dbReference>
<keyword evidence="4" id="KW-0378">Hydrolase</keyword>
<dbReference type="InterPro" id="IPR015797">
    <property type="entry name" value="NUDIX_hydrolase-like_dom_sf"/>
</dbReference>
<dbReference type="Proteomes" id="UP000295718">
    <property type="component" value="Unassembled WGS sequence"/>
</dbReference>
<dbReference type="CDD" id="cd04692">
    <property type="entry name" value="NUDIX_Hydrolase"/>
    <property type="match status" value="1"/>
</dbReference>
<dbReference type="InterPro" id="IPR020084">
    <property type="entry name" value="NUDIX_hydrolase_CS"/>
</dbReference>
<dbReference type="GO" id="GO:0006281">
    <property type="term" value="P:DNA repair"/>
    <property type="evidence" value="ECO:0007669"/>
    <property type="project" value="InterPro"/>
</dbReference>
<dbReference type="PROSITE" id="PS00893">
    <property type="entry name" value="NUDIX_BOX"/>
    <property type="match status" value="1"/>
</dbReference>
<evidence type="ECO:0000313" key="7">
    <source>
        <dbReference type="EMBL" id="TCL58377.1"/>
    </source>
</evidence>
<gene>
    <name evidence="7" type="ORF">EDD76_10629</name>
</gene>
<dbReference type="Pfam" id="PF00293">
    <property type="entry name" value="NUDIX"/>
    <property type="match status" value="2"/>
</dbReference>
<protein>
    <submittedName>
        <fullName evidence="7">8-oxo-dGTP diphosphatase</fullName>
    </submittedName>
</protein>
<sequence>MTLTTLCYIEKDDSYLMLHRIKKEHDINKDKWIGIGGHFETDESPDDCVVREAKEETGLTLTSYRLRGVLTFLCDDITDYYIFIYTADGFEGDLKSCNEGTLEWVAKDKIPSLNLWEGDLIFFRLLEENAPFFSLKLRYIDNILKDAVLNGKTMELFDIVDENGIPTGRVRERSLVHRYGDLHRTAHVWIVRRNESGSFDVLLQKRVADKDSFPGCFDISSAGHIPAGMDYLESALRELDEELGITALPEDLKLIGYHDGEVVTSFYGNPFHNHEFSAVYVLSLDIPVPSFRLQKEEIESVVWMDYEKCLASMRDGTLAHCIFIDEFLALKTWM</sequence>
<dbReference type="InterPro" id="IPR000086">
    <property type="entry name" value="NUDIX_hydrolase_dom"/>
</dbReference>
<dbReference type="STRING" id="1469948.GCA_000732725_01460"/>
<comment type="caution">
    <text evidence="7">The sequence shown here is derived from an EMBL/GenBank/DDBJ whole genome shotgun (WGS) entry which is preliminary data.</text>
</comment>
<dbReference type="PROSITE" id="PS51462">
    <property type="entry name" value="NUDIX"/>
    <property type="match status" value="2"/>
</dbReference>
<dbReference type="SUPFAM" id="SSF55811">
    <property type="entry name" value="Nudix"/>
    <property type="match status" value="2"/>
</dbReference>
<dbReference type="OrthoDB" id="9804563at2"/>
<dbReference type="EMBL" id="SLUO01000006">
    <property type="protein sequence ID" value="TCL58377.1"/>
    <property type="molecule type" value="Genomic_DNA"/>
</dbReference>
<keyword evidence="5" id="KW-0460">Magnesium</keyword>
<dbReference type="InterPro" id="IPR003562">
    <property type="entry name" value="Mutator_MutX_prot"/>
</dbReference>
<evidence type="ECO:0000256" key="2">
    <source>
        <dbReference type="ARBA" id="ARBA00005582"/>
    </source>
</evidence>
<dbReference type="AlphaFoldDB" id="A0A4V2QBZ7"/>
<evidence type="ECO:0000259" key="6">
    <source>
        <dbReference type="PROSITE" id="PS51462"/>
    </source>
</evidence>
<comment type="cofactor">
    <cofactor evidence="1">
        <name>Mg(2+)</name>
        <dbReference type="ChEBI" id="CHEBI:18420"/>
    </cofactor>
</comment>
<organism evidence="7 8">
    <name type="scientific">Kineothrix alysoides</name>
    <dbReference type="NCBI Taxonomy" id="1469948"/>
    <lineage>
        <taxon>Bacteria</taxon>
        <taxon>Bacillati</taxon>
        <taxon>Bacillota</taxon>
        <taxon>Clostridia</taxon>
        <taxon>Lachnospirales</taxon>
        <taxon>Lachnospiraceae</taxon>
        <taxon>Kineothrix</taxon>
    </lineage>
</organism>
<keyword evidence="8" id="KW-1185">Reference proteome</keyword>
<feature type="domain" description="Nudix hydrolase" evidence="6">
    <location>
        <begin position="1"/>
        <end position="128"/>
    </location>
</feature>
<dbReference type="RefSeq" id="WP_081905903.1">
    <property type="nucleotide sequence ID" value="NZ_JPNB01000001.1"/>
</dbReference>
<evidence type="ECO:0000256" key="3">
    <source>
        <dbReference type="ARBA" id="ARBA00022723"/>
    </source>
</evidence>
<dbReference type="PANTHER" id="PTHR43758:SF2">
    <property type="entry name" value="OXIDIZED PURINE NUCLEOSIDE TRIPHOSPHATE HYDROLASE"/>
    <property type="match status" value="1"/>
</dbReference>
<accession>A0A4V2QBZ7</accession>
<proteinExistence type="inferred from homology"/>
<dbReference type="GO" id="GO:0046872">
    <property type="term" value="F:metal ion binding"/>
    <property type="evidence" value="ECO:0007669"/>
    <property type="project" value="UniProtKB-KW"/>
</dbReference>
<evidence type="ECO:0000256" key="4">
    <source>
        <dbReference type="ARBA" id="ARBA00022801"/>
    </source>
</evidence>
<dbReference type="CDD" id="cd18886">
    <property type="entry name" value="NUDIX_MutT_Nudt1"/>
    <property type="match status" value="1"/>
</dbReference>
<evidence type="ECO:0000256" key="1">
    <source>
        <dbReference type="ARBA" id="ARBA00001946"/>
    </source>
</evidence>
<dbReference type="Gene3D" id="3.90.79.10">
    <property type="entry name" value="Nucleoside Triphosphate Pyrophosphohydrolase"/>
    <property type="match status" value="2"/>
</dbReference>
<dbReference type="PANTHER" id="PTHR43758">
    <property type="entry name" value="7,8-DIHYDRO-8-OXOGUANINE TRIPHOSPHATASE"/>
    <property type="match status" value="1"/>
</dbReference>
<evidence type="ECO:0000313" key="8">
    <source>
        <dbReference type="Proteomes" id="UP000295718"/>
    </source>
</evidence>
<evidence type="ECO:0000256" key="5">
    <source>
        <dbReference type="ARBA" id="ARBA00022842"/>
    </source>
</evidence>